<evidence type="ECO:0000256" key="2">
    <source>
        <dbReference type="ARBA" id="ARBA00022801"/>
    </source>
</evidence>
<keyword evidence="3" id="KW-0732">Signal</keyword>
<proteinExistence type="predicted"/>
<accession>A0A3E5B6F1</accession>
<dbReference type="RefSeq" id="WP_117724959.1">
    <property type="nucleotide sequence ID" value="NZ_QSUL01000012.1"/>
</dbReference>
<evidence type="ECO:0000313" key="5">
    <source>
        <dbReference type="Proteomes" id="UP000260983"/>
    </source>
</evidence>
<dbReference type="EMBL" id="QSUL01000012">
    <property type="protein sequence ID" value="RGN32915.1"/>
    <property type="molecule type" value="Genomic_DNA"/>
</dbReference>
<dbReference type="Proteomes" id="UP000260983">
    <property type="component" value="Unassembled WGS sequence"/>
</dbReference>
<evidence type="ECO:0000256" key="1">
    <source>
        <dbReference type="ARBA" id="ARBA00022723"/>
    </source>
</evidence>
<feature type="chain" id="PRO_5017732204" evidence="3">
    <location>
        <begin position="28"/>
        <end position="681"/>
    </location>
</feature>
<sequence>MKKQLMACAAFALLTACSGSKTTTAEADKFDYTVEQFADLQILRYRVPGFENLSLQQKELVYYLTEAALQGRDILFDQNGKYNLRIRRTLEAVYKGYGGDKNASDFKAMEVYLKRVWFSNGIHHHYGTEKFVPGFTPEFFRQAVLSVDASTLPLAEGQTAEQLCDELSPVIFDPAVMPKRVNQAAGEDLVLTSACNYYDGVTQKEAEDFYNAIKNPNDETPVSYGLNSRLVKENGKIQEKVWKVGSLYGPAIDKIVYWLKKAETVAENQEQKAVITKLIEYYETGDLKTFDDYAILWVKDLNSLVDFVNGFTESYGDPLGMKASWESLVNFKDLEATHRTEIISGNAQWFEDHSPVDKQFKKDEVKGVSAKVITAAILAGDLYPATAIGINLPNSNWIRSHHGSKSVTIGNITDAYNKAAHGNGFNEEFVYSDAELKLIDNYADLTGELHTDLHECLGHGSGKLLPGVDPDALKAYGSTIEEARADLFGLYYVADPKLVELGLTPNADAYKAEYYTYLMNGLMTQLVRIEPGNNVEEAHMRNRQLIARWVFEKGAADKVVEMVKKDGKTYVVVNDYEKLRELFGELLSEIQRIKSTGDYQAAHDIVESYAVKVDPVLHTEILERYKKLNLAPYKGFVNPKYEAVTDVNGKITDVKVTYDEGYAEQMLRYSKDYSNLPSVNN</sequence>
<comment type="caution">
    <text evidence="4">The sequence shown here is derived from an EMBL/GenBank/DDBJ whole genome shotgun (WGS) entry which is preliminary data.</text>
</comment>
<protein>
    <submittedName>
        <fullName evidence="4">Dihydrofolate reductase</fullName>
    </submittedName>
</protein>
<dbReference type="PANTHER" id="PTHR23422:SF11">
    <property type="entry name" value="DIPEPTIDYL PEPTIDASE 3"/>
    <property type="match status" value="1"/>
</dbReference>
<organism evidence="4 5">
    <name type="scientific">Bacteroides oleiciplenus</name>
    <dbReference type="NCBI Taxonomy" id="626931"/>
    <lineage>
        <taxon>Bacteria</taxon>
        <taxon>Pseudomonadati</taxon>
        <taxon>Bacteroidota</taxon>
        <taxon>Bacteroidia</taxon>
        <taxon>Bacteroidales</taxon>
        <taxon>Bacteroidaceae</taxon>
        <taxon>Bacteroides</taxon>
    </lineage>
</organism>
<gene>
    <name evidence="4" type="ORF">DXB65_16925</name>
</gene>
<dbReference type="GO" id="GO:0046872">
    <property type="term" value="F:metal ion binding"/>
    <property type="evidence" value="ECO:0007669"/>
    <property type="project" value="UniProtKB-KW"/>
</dbReference>
<dbReference type="Gene3D" id="3.30.540.30">
    <property type="match status" value="2"/>
</dbReference>
<dbReference type="InterPro" id="IPR039461">
    <property type="entry name" value="Peptidase_M49"/>
</dbReference>
<keyword evidence="2" id="KW-0378">Hydrolase</keyword>
<keyword evidence="1" id="KW-0479">Metal-binding</keyword>
<name>A0A3E5B6F1_9BACE</name>
<feature type="signal peptide" evidence="3">
    <location>
        <begin position="1"/>
        <end position="27"/>
    </location>
</feature>
<dbReference type="PANTHER" id="PTHR23422">
    <property type="entry name" value="DIPEPTIDYL PEPTIDASE III-RELATED"/>
    <property type="match status" value="1"/>
</dbReference>
<dbReference type="AlphaFoldDB" id="A0A3E5B6F1"/>
<reference evidence="4 5" key="1">
    <citation type="submission" date="2018-08" db="EMBL/GenBank/DDBJ databases">
        <title>A genome reference for cultivated species of the human gut microbiota.</title>
        <authorList>
            <person name="Zou Y."/>
            <person name="Xue W."/>
            <person name="Luo G."/>
        </authorList>
    </citation>
    <scope>NUCLEOTIDE SEQUENCE [LARGE SCALE GENOMIC DNA]</scope>
    <source>
        <strain evidence="4 5">OM05-15BH</strain>
    </source>
</reference>
<evidence type="ECO:0000256" key="3">
    <source>
        <dbReference type="SAM" id="SignalP"/>
    </source>
</evidence>
<dbReference type="Pfam" id="PF03571">
    <property type="entry name" value="Peptidase_M49"/>
    <property type="match status" value="2"/>
</dbReference>
<dbReference type="PROSITE" id="PS51257">
    <property type="entry name" value="PROKAR_LIPOPROTEIN"/>
    <property type="match status" value="1"/>
</dbReference>
<evidence type="ECO:0000313" key="4">
    <source>
        <dbReference type="EMBL" id="RGN32915.1"/>
    </source>
</evidence>
<dbReference type="GO" id="GO:0016787">
    <property type="term" value="F:hydrolase activity"/>
    <property type="evidence" value="ECO:0007669"/>
    <property type="project" value="UniProtKB-KW"/>
</dbReference>